<evidence type="ECO:0000256" key="1">
    <source>
        <dbReference type="ARBA" id="ARBA00001968"/>
    </source>
</evidence>
<evidence type="ECO:0000256" key="7">
    <source>
        <dbReference type="ARBA" id="ARBA00023242"/>
    </source>
</evidence>
<dbReference type="GO" id="GO:0005634">
    <property type="term" value="C:nucleus"/>
    <property type="evidence" value="ECO:0007669"/>
    <property type="project" value="UniProtKB-SubCell"/>
</dbReference>
<dbReference type="EMBL" id="JABSTV010001245">
    <property type="protein sequence ID" value="KAH7981906.1"/>
    <property type="molecule type" value="Genomic_DNA"/>
</dbReference>
<reference evidence="9" key="2">
    <citation type="submission" date="2021-09" db="EMBL/GenBank/DDBJ databases">
        <authorList>
            <person name="Jia N."/>
            <person name="Wang J."/>
            <person name="Shi W."/>
            <person name="Du L."/>
            <person name="Sun Y."/>
            <person name="Zhan W."/>
            <person name="Jiang J."/>
            <person name="Wang Q."/>
            <person name="Zhang B."/>
            <person name="Ji P."/>
            <person name="Sakyi L.B."/>
            <person name="Cui X."/>
            <person name="Yuan T."/>
            <person name="Jiang B."/>
            <person name="Yang W."/>
            <person name="Lam T.T.-Y."/>
            <person name="Chang Q."/>
            <person name="Ding S."/>
            <person name="Wang X."/>
            <person name="Zhu J."/>
            <person name="Ruan X."/>
            <person name="Zhao L."/>
            <person name="Wei J."/>
            <person name="Que T."/>
            <person name="Du C."/>
            <person name="Cheng J."/>
            <person name="Dai P."/>
            <person name="Han X."/>
            <person name="Huang E."/>
            <person name="Gao Y."/>
            <person name="Liu J."/>
            <person name="Shao H."/>
            <person name="Ye R."/>
            <person name="Li L."/>
            <person name="Wei W."/>
            <person name="Wang X."/>
            <person name="Wang C."/>
            <person name="Huo Q."/>
            <person name="Li W."/>
            <person name="Guo W."/>
            <person name="Chen H."/>
            <person name="Chen S."/>
            <person name="Zhou L."/>
            <person name="Zhou L."/>
            <person name="Ni X."/>
            <person name="Tian J."/>
            <person name="Zhou Y."/>
            <person name="Sheng Y."/>
            <person name="Liu T."/>
            <person name="Pan Y."/>
            <person name="Xia L."/>
            <person name="Li J."/>
            <person name="Zhao F."/>
            <person name="Cao W."/>
        </authorList>
    </citation>
    <scope>NUCLEOTIDE SEQUENCE</scope>
    <source>
        <strain evidence="9">Rsan-2018</strain>
        <tissue evidence="9">Larvae</tissue>
    </source>
</reference>
<sequence length="400" mass="45887">MLSLPTERRWWVRPLWMNREVESEFYTSMPLLMAGDREYFKKYYRMTPEKFEELHSLVEEPLTLMLVTREPVPSKARLAITIRYLASGMYIQDVAMAFKVGISTAAGIIHFTCRLLWSVLQPRCLKIPTAARWQEIANDFRDKWNFPLCVGAVDGKHVQIQMPPHTGSLYYNYKGTYSIVLMAVVDSNLKFVAIDVGAYGRQSDGGTFSNSRFGQALENGLLCLPPPQRLPNDTTIAPHVFVGDEAFQLRSDFLRPYPGNRLEDDKRIFNYRLSRARRCVENAFGVMASRFRIFRRTINLLPENADYVVMASCVLHNFLSEDTFYMPSNYADREDQHGNTMDGQWRSAADAEGNAMLQLQPPLGHNYRRSAAETRDLFRSYFVSSQGAVPWQRASAGLRP</sequence>
<comment type="similarity">
    <text evidence="3">Belongs to the HARBI1 family.</text>
</comment>
<organism evidence="9 10">
    <name type="scientific">Rhipicephalus sanguineus</name>
    <name type="common">Brown dog tick</name>
    <name type="synonym">Ixodes sanguineus</name>
    <dbReference type="NCBI Taxonomy" id="34632"/>
    <lineage>
        <taxon>Eukaryota</taxon>
        <taxon>Metazoa</taxon>
        <taxon>Ecdysozoa</taxon>
        <taxon>Arthropoda</taxon>
        <taxon>Chelicerata</taxon>
        <taxon>Arachnida</taxon>
        <taxon>Acari</taxon>
        <taxon>Parasitiformes</taxon>
        <taxon>Ixodida</taxon>
        <taxon>Ixodoidea</taxon>
        <taxon>Ixodidae</taxon>
        <taxon>Rhipicephalinae</taxon>
        <taxon>Rhipicephalus</taxon>
        <taxon>Rhipicephalus</taxon>
    </lineage>
</organism>
<evidence type="ECO:0000256" key="4">
    <source>
        <dbReference type="ARBA" id="ARBA00022722"/>
    </source>
</evidence>
<evidence type="ECO:0000313" key="9">
    <source>
        <dbReference type="EMBL" id="KAH7981906.1"/>
    </source>
</evidence>
<keyword evidence="10" id="KW-1185">Reference proteome</keyword>
<keyword evidence="6" id="KW-0378">Hydrolase</keyword>
<evidence type="ECO:0000256" key="5">
    <source>
        <dbReference type="ARBA" id="ARBA00022723"/>
    </source>
</evidence>
<evidence type="ECO:0000256" key="3">
    <source>
        <dbReference type="ARBA" id="ARBA00006958"/>
    </source>
</evidence>
<dbReference type="PANTHER" id="PTHR22930:SF269">
    <property type="entry name" value="NUCLEASE HARBI1-LIKE PROTEIN"/>
    <property type="match status" value="1"/>
</dbReference>
<reference evidence="9" key="1">
    <citation type="journal article" date="2020" name="Cell">
        <title>Large-Scale Comparative Analyses of Tick Genomes Elucidate Their Genetic Diversity and Vector Capacities.</title>
        <authorList>
            <consortium name="Tick Genome and Microbiome Consortium (TIGMIC)"/>
            <person name="Jia N."/>
            <person name="Wang J."/>
            <person name="Shi W."/>
            <person name="Du L."/>
            <person name="Sun Y."/>
            <person name="Zhan W."/>
            <person name="Jiang J.F."/>
            <person name="Wang Q."/>
            <person name="Zhang B."/>
            <person name="Ji P."/>
            <person name="Bell-Sakyi L."/>
            <person name="Cui X.M."/>
            <person name="Yuan T.T."/>
            <person name="Jiang B.G."/>
            <person name="Yang W.F."/>
            <person name="Lam T.T."/>
            <person name="Chang Q.C."/>
            <person name="Ding S.J."/>
            <person name="Wang X.J."/>
            <person name="Zhu J.G."/>
            <person name="Ruan X.D."/>
            <person name="Zhao L."/>
            <person name="Wei J.T."/>
            <person name="Ye R.Z."/>
            <person name="Que T.C."/>
            <person name="Du C.H."/>
            <person name="Zhou Y.H."/>
            <person name="Cheng J.X."/>
            <person name="Dai P.F."/>
            <person name="Guo W.B."/>
            <person name="Han X.H."/>
            <person name="Huang E.J."/>
            <person name="Li L.F."/>
            <person name="Wei W."/>
            <person name="Gao Y.C."/>
            <person name="Liu J.Z."/>
            <person name="Shao H.Z."/>
            <person name="Wang X."/>
            <person name="Wang C.C."/>
            <person name="Yang T.C."/>
            <person name="Huo Q.B."/>
            <person name="Li W."/>
            <person name="Chen H.Y."/>
            <person name="Chen S.E."/>
            <person name="Zhou L.G."/>
            <person name="Ni X.B."/>
            <person name="Tian J.H."/>
            <person name="Sheng Y."/>
            <person name="Liu T."/>
            <person name="Pan Y.S."/>
            <person name="Xia L.Y."/>
            <person name="Li J."/>
            <person name="Zhao F."/>
            <person name="Cao W.C."/>
        </authorList>
    </citation>
    <scope>NUCLEOTIDE SEQUENCE</scope>
    <source>
        <strain evidence="9">Rsan-2018</strain>
    </source>
</reference>
<dbReference type="Pfam" id="PF13359">
    <property type="entry name" value="DDE_Tnp_4"/>
    <property type="match status" value="1"/>
</dbReference>
<comment type="subcellular location">
    <subcellularLocation>
        <location evidence="2">Nucleus</location>
    </subcellularLocation>
</comment>
<keyword evidence="4" id="KW-0540">Nuclease</keyword>
<gene>
    <name evidence="9" type="ORF">HPB52_001754</name>
</gene>
<dbReference type="GO" id="GO:0016787">
    <property type="term" value="F:hydrolase activity"/>
    <property type="evidence" value="ECO:0007669"/>
    <property type="project" value="UniProtKB-KW"/>
</dbReference>
<dbReference type="GO" id="GO:0046872">
    <property type="term" value="F:metal ion binding"/>
    <property type="evidence" value="ECO:0007669"/>
    <property type="project" value="UniProtKB-KW"/>
</dbReference>
<dbReference type="InterPro" id="IPR027806">
    <property type="entry name" value="HARBI1_dom"/>
</dbReference>
<dbReference type="GO" id="GO:0004518">
    <property type="term" value="F:nuclease activity"/>
    <property type="evidence" value="ECO:0007669"/>
    <property type="project" value="UniProtKB-KW"/>
</dbReference>
<dbReference type="InterPro" id="IPR045249">
    <property type="entry name" value="HARBI1-like"/>
</dbReference>
<comment type="caution">
    <text evidence="9">The sequence shown here is derived from an EMBL/GenBank/DDBJ whole genome shotgun (WGS) entry which is preliminary data.</text>
</comment>
<keyword evidence="5" id="KW-0479">Metal-binding</keyword>
<dbReference type="VEuPathDB" id="VectorBase:RSAN_047417"/>
<proteinExistence type="inferred from homology"/>
<comment type="cofactor">
    <cofactor evidence="1">
        <name>a divalent metal cation</name>
        <dbReference type="ChEBI" id="CHEBI:60240"/>
    </cofactor>
</comment>
<feature type="domain" description="DDE Tnp4" evidence="8">
    <location>
        <begin position="153"/>
        <end position="317"/>
    </location>
</feature>
<evidence type="ECO:0000256" key="2">
    <source>
        <dbReference type="ARBA" id="ARBA00004123"/>
    </source>
</evidence>
<evidence type="ECO:0000256" key="6">
    <source>
        <dbReference type="ARBA" id="ARBA00022801"/>
    </source>
</evidence>
<keyword evidence="7" id="KW-0539">Nucleus</keyword>
<dbReference type="VEuPathDB" id="VectorBase:RSAN_050103"/>
<evidence type="ECO:0000259" key="8">
    <source>
        <dbReference type="Pfam" id="PF13359"/>
    </source>
</evidence>
<dbReference type="AlphaFoldDB" id="A0A9D4QGB2"/>
<evidence type="ECO:0000313" key="10">
    <source>
        <dbReference type="Proteomes" id="UP000821837"/>
    </source>
</evidence>
<dbReference type="PANTHER" id="PTHR22930">
    <property type="match status" value="1"/>
</dbReference>
<name>A0A9D4QGB2_RHISA</name>
<protein>
    <recommendedName>
        <fullName evidence="8">DDE Tnp4 domain-containing protein</fullName>
    </recommendedName>
</protein>
<dbReference type="Proteomes" id="UP000821837">
    <property type="component" value="Chromosome 1"/>
</dbReference>
<accession>A0A9D4QGB2</accession>